<organism evidence="1 2">
    <name type="scientific">Cryptosporidium xiaoi</name>
    <dbReference type="NCBI Taxonomy" id="659607"/>
    <lineage>
        <taxon>Eukaryota</taxon>
        <taxon>Sar</taxon>
        <taxon>Alveolata</taxon>
        <taxon>Apicomplexa</taxon>
        <taxon>Conoidasida</taxon>
        <taxon>Coccidia</taxon>
        <taxon>Eucoccidiorida</taxon>
        <taxon>Eimeriorina</taxon>
        <taxon>Cryptosporidiidae</taxon>
        <taxon>Cryptosporidium</taxon>
    </lineage>
</organism>
<dbReference type="Proteomes" id="UP001311799">
    <property type="component" value="Unassembled WGS sequence"/>
</dbReference>
<gene>
    <name evidence="1" type="ORF">RS030_193022</name>
</gene>
<accession>A0AAV9XZJ0</accession>
<dbReference type="AlphaFoldDB" id="A0AAV9XZJ0"/>
<comment type="caution">
    <text evidence="1">The sequence shown here is derived from an EMBL/GenBank/DDBJ whole genome shotgun (WGS) entry which is preliminary data.</text>
</comment>
<protein>
    <submittedName>
        <fullName evidence="1">Uncharacterized protein</fullName>
    </submittedName>
</protein>
<keyword evidence="2" id="KW-1185">Reference proteome</keyword>
<sequence>MRKIYYPFVLVIITLLYPISMEKRRQLMSSSEIISSTETNLSYFYKFISILSSRETVPVKKKCNIALKNLNSLISVIEKGNIPINIVTLLAINGILWHPDPCNNPVEIHKYLELYNAIKSTPLFTDPLLNLKSETTENKSFTISKSINTSNRTESISSPSKNVIQKEKIVFNSNFTKHLDSEEITANKTGSAPKVNVTKVEAATFNDTDSNLEYEDQNLGLRKNELEKELQALSNIKSVSSKSKEFKSRLEQIYSERVQ</sequence>
<evidence type="ECO:0000313" key="1">
    <source>
        <dbReference type="EMBL" id="KAK6589888.1"/>
    </source>
</evidence>
<dbReference type="EMBL" id="JAWDEY010000010">
    <property type="protein sequence ID" value="KAK6589888.1"/>
    <property type="molecule type" value="Genomic_DNA"/>
</dbReference>
<reference evidence="1 2" key="1">
    <citation type="submission" date="2023-10" db="EMBL/GenBank/DDBJ databases">
        <title>Comparative genomics analysis reveals potential genetic determinants of host preference in Cryptosporidium xiaoi.</title>
        <authorList>
            <person name="Xiao L."/>
            <person name="Li J."/>
        </authorList>
    </citation>
    <scope>NUCLEOTIDE SEQUENCE [LARGE SCALE GENOMIC DNA]</scope>
    <source>
        <strain evidence="1 2">52996</strain>
    </source>
</reference>
<proteinExistence type="predicted"/>
<evidence type="ECO:0000313" key="2">
    <source>
        <dbReference type="Proteomes" id="UP001311799"/>
    </source>
</evidence>
<name>A0AAV9XZJ0_9CRYT</name>